<sequence>MYAHKMCVELPPFPPLYDFQDSEVDFLKWCNSFPSLKEHDGCIADAIPLNFATDSSHGNEGIRICDESGEVGKDSVSSGSVCRDEEGRRNGQCNGRLRSSISIEFDEIKRYFYLPITKAAKELRVGLTVLKKRCRELGITRWPSRKMNSLRSLIHNVKRIGDNGDTIHRLEQLKRLLEREPEIELNEETKKLRQACFKANYKRRVMEATAA</sequence>
<evidence type="ECO:0000256" key="3">
    <source>
        <dbReference type="ARBA" id="ARBA00023054"/>
    </source>
</evidence>
<accession>A0A443NP29</accession>
<dbReference type="GO" id="GO:0003677">
    <property type="term" value="F:DNA binding"/>
    <property type="evidence" value="ECO:0007669"/>
    <property type="project" value="UniProtKB-KW"/>
</dbReference>
<dbReference type="InterPro" id="IPR003035">
    <property type="entry name" value="RWP-RK_dom"/>
</dbReference>
<dbReference type="EMBL" id="QPKB01000003">
    <property type="protein sequence ID" value="RWR80295.1"/>
    <property type="molecule type" value="Genomic_DNA"/>
</dbReference>
<reference evidence="8 9" key="1">
    <citation type="journal article" date="2019" name="Nat. Plants">
        <title>Stout camphor tree genome fills gaps in understanding of flowering plant genome evolution.</title>
        <authorList>
            <person name="Chaw S.M."/>
            <person name="Liu Y.C."/>
            <person name="Wu Y.W."/>
            <person name="Wang H.Y."/>
            <person name="Lin C.I."/>
            <person name="Wu C.S."/>
            <person name="Ke H.M."/>
            <person name="Chang L.Y."/>
            <person name="Hsu C.Y."/>
            <person name="Yang H.T."/>
            <person name="Sudianto E."/>
            <person name="Hsu M.H."/>
            <person name="Wu K.P."/>
            <person name="Wang L.N."/>
            <person name="Leebens-Mack J.H."/>
            <person name="Tsai I.J."/>
        </authorList>
    </citation>
    <scope>NUCLEOTIDE SEQUENCE [LARGE SCALE GENOMIC DNA]</scope>
    <source>
        <strain evidence="9">cv. Chaw 1501</strain>
        <tissue evidence="8">Young leaves</tissue>
    </source>
</reference>
<dbReference type="Proteomes" id="UP000283530">
    <property type="component" value="Unassembled WGS sequence"/>
</dbReference>
<keyword evidence="6" id="KW-0539">Nucleus</keyword>
<keyword evidence="5" id="KW-0804">Transcription</keyword>
<dbReference type="OrthoDB" id="6270329at2759"/>
<protein>
    <submittedName>
        <fullName evidence="8">Protein RKD1-like protein</fullName>
    </submittedName>
</protein>
<dbReference type="PROSITE" id="PS51519">
    <property type="entry name" value="RWP_RK"/>
    <property type="match status" value="1"/>
</dbReference>
<feature type="domain" description="RWP-RK" evidence="7">
    <location>
        <begin position="89"/>
        <end position="170"/>
    </location>
</feature>
<dbReference type="PANTHER" id="PTHR46373">
    <property type="entry name" value="PROTEIN RKD4"/>
    <property type="match status" value="1"/>
</dbReference>
<keyword evidence="3" id="KW-0175">Coiled coil</keyword>
<evidence type="ECO:0000259" key="7">
    <source>
        <dbReference type="PROSITE" id="PS51519"/>
    </source>
</evidence>
<evidence type="ECO:0000313" key="8">
    <source>
        <dbReference type="EMBL" id="RWR80295.1"/>
    </source>
</evidence>
<evidence type="ECO:0000256" key="5">
    <source>
        <dbReference type="ARBA" id="ARBA00023163"/>
    </source>
</evidence>
<organism evidence="8 9">
    <name type="scientific">Cinnamomum micranthum f. kanehirae</name>
    <dbReference type="NCBI Taxonomy" id="337451"/>
    <lineage>
        <taxon>Eukaryota</taxon>
        <taxon>Viridiplantae</taxon>
        <taxon>Streptophyta</taxon>
        <taxon>Embryophyta</taxon>
        <taxon>Tracheophyta</taxon>
        <taxon>Spermatophyta</taxon>
        <taxon>Magnoliopsida</taxon>
        <taxon>Magnoliidae</taxon>
        <taxon>Laurales</taxon>
        <taxon>Lauraceae</taxon>
        <taxon>Cinnamomum</taxon>
    </lineage>
</organism>
<dbReference type="GO" id="GO:0003700">
    <property type="term" value="F:DNA-binding transcription factor activity"/>
    <property type="evidence" value="ECO:0007669"/>
    <property type="project" value="InterPro"/>
</dbReference>
<proteinExistence type="predicted"/>
<dbReference type="STRING" id="337451.A0A443NP29"/>
<keyword evidence="9" id="KW-1185">Reference proteome</keyword>
<evidence type="ECO:0000256" key="6">
    <source>
        <dbReference type="ARBA" id="ARBA00023242"/>
    </source>
</evidence>
<keyword evidence="2" id="KW-0805">Transcription regulation</keyword>
<evidence type="ECO:0000313" key="9">
    <source>
        <dbReference type="Proteomes" id="UP000283530"/>
    </source>
</evidence>
<evidence type="ECO:0000256" key="1">
    <source>
        <dbReference type="ARBA" id="ARBA00004049"/>
    </source>
</evidence>
<evidence type="ECO:0000256" key="2">
    <source>
        <dbReference type="ARBA" id="ARBA00023015"/>
    </source>
</evidence>
<evidence type="ECO:0000256" key="4">
    <source>
        <dbReference type="ARBA" id="ARBA00023125"/>
    </source>
</evidence>
<comment type="caution">
    <text evidence="8">The sequence shown here is derived from an EMBL/GenBank/DDBJ whole genome shotgun (WGS) entry which is preliminary data.</text>
</comment>
<comment type="function">
    <text evidence="1">Putative transcription factor.</text>
</comment>
<dbReference type="AlphaFoldDB" id="A0A443NP29"/>
<dbReference type="PANTHER" id="PTHR46373:SF2">
    <property type="entry name" value="RWP-RK DOMAIN-CONTAINING PROTEIN"/>
    <property type="match status" value="1"/>
</dbReference>
<name>A0A443NP29_9MAGN</name>
<keyword evidence="4" id="KW-0238">DNA-binding</keyword>
<dbReference type="InterPro" id="IPR044607">
    <property type="entry name" value="RKD-like"/>
</dbReference>
<gene>
    <name evidence="8" type="ORF">CKAN_00892700</name>
</gene>
<dbReference type="Pfam" id="PF02042">
    <property type="entry name" value="RWP-RK"/>
    <property type="match status" value="1"/>
</dbReference>